<accession>A0A1I6G8Q6</accession>
<dbReference type="RefSeq" id="WP_258955307.1">
    <property type="nucleotide sequence ID" value="NZ_FNGQ01000001.1"/>
</dbReference>
<dbReference type="EMBL" id="FOYR01000001">
    <property type="protein sequence ID" value="SFR38559.1"/>
    <property type="molecule type" value="Genomic_DNA"/>
</dbReference>
<name>A0A1I6G8Q6_9MICO</name>
<evidence type="ECO:0000313" key="2">
    <source>
        <dbReference type="Proteomes" id="UP000198877"/>
    </source>
</evidence>
<reference evidence="2" key="1">
    <citation type="submission" date="2016-10" db="EMBL/GenBank/DDBJ databases">
        <authorList>
            <person name="Varghese N."/>
            <person name="Submissions S."/>
        </authorList>
    </citation>
    <scope>NUCLEOTIDE SEQUENCE [LARGE SCALE GENOMIC DNA]</scope>
    <source>
        <strain evidence="2">CL127</strain>
    </source>
</reference>
<sequence>MLLSDGLFFDNALDADGSDGVVPAGAALDALIALVRGATAPEPD</sequence>
<organism evidence="1 2">
    <name type="scientific">Microbacterium azadirachtae</name>
    <dbReference type="NCBI Taxonomy" id="582680"/>
    <lineage>
        <taxon>Bacteria</taxon>
        <taxon>Bacillati</taxon>
        <taxon>Actinomycetota</taxon>
        <taxon>Actinomycetes</taxon>
        <taxon>Micrococcales</taxon>
        <taxon>Microbacteriaceae</taxon>
        <taxon>Microbacterium</taxon>
    </lineage>
</organism>
<proteinExistence type="predicted"/>
<protein>
    <submittedName>
        <fullName evidence="1">Uncharacterized protein</fullName>
    </submittedName>
</protein>
<gene>
    <name evidence="1" type="ORF">SAMN04488591_0885</name>
</gene>
<dbReference type="AlphaFoldDB" id="A0A1I6G8Q6"/>
<dbReference type="Proteomes" id="UP000198877">
    <property type="component" value="Unassembled WGS sequence"/>
</dbReference>
<evidence type="ECO:0000313" key="1">
    <source>
        <dbReference type="EMBL" id="SFR38559.1"/>
    </source>
</evidence>